<evidence type="ECO:0000313" key="2">
    <source>
        <dbReference type="EMBL" id="CAI8602631.1"/>
    </source>
</evidence>
<dbReference type="EMBL" id="OX451738">
    <property type="protein sequence ID" value="CAI8602631.1"/>
    <property type="molecule type" value="Genomic_DNA"/>
</dbReference>
<keyword evidence="1" id="KW-0472">Membrane</keyword>
<accession>A0AAV0ZY85</accession>
<evidence type="ECO:0008006" key="4">
    <source>
        <dbReference type="Google" id="ProtNLM"/>
    </source>
</evidence>
<dbReference type="Proteomes" id="UP001157006">
    <property type="component" value="Chromosome 3"/>
</dbReference>
<sequence length="264" mass="29496">MDPNSNSKSKSSTRFHNPFGSPILRTVFFRALLLATAISIVSLLHSLPTMDLVPKTYDHDCTIELEDSNVTISPGSYLFQSRIINNFWGSFDSLNCKKEINLVSNVVKELKSQRRLMNHSVESLCIGEASNIAVSTLQKLGFSNVINHRFFSFNMKNFVYSLDQYRDASFGFVLSDDLGKVTVPALLVLEVERILKPNGIGVLLLDFDSESESVYSVHDINNINMIRIASPVSSLLRFSSIIHVGVVSNHSLIVFKKNSESESE</sequence>
<gene>
    <name evidence="2" type="ORF">VFH_III050000</name>
</gene>
<proteinExistence type="predicted"/>
<dbReference type="PANTHER" id="PTHR47291:SF4">
    <property type="entry name" value="UPSTREAM ORF PROTEIN, PUTATIVE-RELATED"/>
    <property type="match status" value="1"/>
</dbReference>
<organism evidence="2 3">
    <name type="scientific">Vicia faba</name>
    <name type="common">Broad bean</name>
    <name type="synonym">Faba vulgaris</name>
    <dbReference type="NCBI Taxonomy" id="3906"/>
    <lineage>
        <taxon>Eukaryota</taxon>
        <taxon>Viridiplantae</taxon>
        <taxon>Streptophyta</taxon>
        <taxon>Embryophyta</taxon>
        <taxon>Tracheophyta</taxon>
        <taxon>Spermatophyta</taxon>
        <taxon>Magnoliopsida</taxon>
        <taxon>eudicotyledons</taxon>
        <taxon>Gunneridae</taxon>
        <taxon>Pentapetalae</taxon>
        <taxon>rosids</taxon>
        <taxon>fabids</taxon>
        <taxon>Fabales</taxon>
        <taxon>Fabaceae</taxon>
        <taxon>Papilionoideae</taxon>
        <taxon>50 kb inversion clade</taxon>
        <taxon>NPAAA clade</taxon>
        <taxon>Hologalegina</taxon>
        <taxon>IRL clade</taxon>
        <taxon>Fabeae</taxon>
        <taxon>Vicia</taxon>
    </lineage>
</organism>
<keyword evidence="3" id="KW-1185">Reference proteome</keyword>
<dbReference type="AlphaFoldDB" id="A0AAV0ZY85"/>
<keyword evidence="1" id="KW-0812">Transmembrane</keyword>
<dbReference type="PANTHER" id="PTHR47291">
    <property type="entry name" value="PEPTIDE UPSTREAM PROTEIN"/>
    <property type="match status" value="1"/>
</dbReference>
<evidence type="ECO:0000256" key="1">
    <source>
        <dbReference type="SAM" id="Phobius"/>
    </source>
</evidence>
<reference evidence="2 3" key="1">
    <citation type="submission" date="2023-01" db="EMBL/GenBank/DDBJ databases">
        <authorList>
            <person name="Kreplak J."/>
        </authorList>
    </citation>
    <scope>NUCLEOTIDE SEQUENCE [LARGE SCALE GENOMIC DNA]</scope>
</reference>
<name>A0AAV0ZY85_VICFA</name>
<feature type="transmembrane region" description="Helical" evidence="1">
    <location>
        <begin position="27"/>
        <end position="47"/>
    </location>
</feature>
<keyword evidence="1" id="KW-1133">Transmembrane helix</keyword>
<evidence type="ECO:0000313" key="3">
    <source>
        <dbReference type="Proteomes" id="UP001157006"/>
    </source>
</evidence>
<protein>
    <recommendedName>
        <fullName evidence="4">Methyltransferase type 11 domain-containing protein</fullName>
    </recommendedName>
</protein>